<dbReference type="Proteomes" id="UP000199495">
    <property type="component" value="Unassembled WGS sequence"/>
</dbReference>
<dbReference type="OrthoDB" id="9955at2"/>
<dbReference type="PIRSF" id="PIRSF029171">
    <property type="entry name" value="Esterase_LipA"/>
    <property type="match status" value="1"/>
</dbReference>
<evidence type="ECO:0000313" key="3">
    <source>
        <dbReference type="Proteomes" id="UP000199495"/>
    </source>
</evidence>
<dbReference type="PANTHER" id="PTHR34853">
    <property type="match status" value="1"/>
</dbReference>
<dbReference type="Gene3D" id="3.40.50.1820">
    <property type="entry name" value="alpha/beta hydrolase"/>
    <property type="match status" value="2"/>
</dbReference>
<dbReference type="STRING" id="440168.SAMN04487974_10332"/>
<dbReference type="AlphaFoldDB" id="A0A1G7UF02"/>
<reference evidence="2 3" key="1">
    <citation type="submission" date="2016-10" db="EMBL/GenBank/DDBJ databases">
        <authorList>
            <person name="de Groot N.N."/>
        </authorList>
    </citation>
    <scope>NUCLEOTIDE SEQUENCE [LARGE SCALE GENOMIC DNA]</scope>
    <source>
        <strain evidence="2 3">CGMCC 1.10267</strain>
    </source>
</reference>
<organism evidence="2 3">
    <name type="scientific">Pelagibacterium luteolum</name>
    <dbReference type="NCBI Taxonomy" id="440168"/>
    <lineage>
        <taxon>Bacteria</taxon>
        <taxon>Pseudomonadati</taxon>
        <taxon>Pseudomonadota</taxon>
        <taxon>Alphaproteobacteria</taxon>
        <taxon>Hyphomicrobiales</taxon>
        <taxon>Devosiaceae</taxon>
        <taxon>Pelagibacterium</taxon>
    </lineage>
</organism>
<gene>
    <name evidence="2" type="ORF">SAMN04487974_10332</name>
</gene>
<feature type="transmembrane region" description="Helical" evidence="1">
    <location>
        <begin position="21"/>
        <end position="41"/>
    </location>
</feature>
<keyword evidence="1" id="KW-1133">Transmembrane helix</keyword>
<dbReference type="GO" id="GO:0004806">
    <property type="term" value="F:triacylglycerol lipase activity"/>
    <property type="evidence" value="ECO:0007669"/>
    <property type="project" value="InterPro"/>
</dbReference>
<evidence type="ECO:0000313" key="2">
    <source>
        <dbReference type="EMBL" id="SDG46145.1"/>
    </source>
</evidence>
<name>A0A1G7UF02_9HYPH</name>
<dbReference type="Pfam" id="PF03583">
    <property type="entry name" value="LIP"/>
    <property type="match status" value="1"/>
</dbReference>
<dbReference type="InterPro" id="IPR005152">
    <property type="entry name" value="Lipase_secreted"/>
</dbReference>
<dbReference type="SUPFAM" id="SSF53474">
    <property type="entry name" value="alpha/beta-Hydrolases"/>
    <property type="match status" value="1"/>
</dbReference>
<keyword evidence="1" id="KW-0812">Transmembrane</keyword>
<protein>
    <submittedName>
        <fullName evidence="2">Secretory lipase</fullName>
    </submittedName>
</protein>
<sequence>MTGWDDRARGCAVRLVKILSWLVGLLVALALLGIVVAWVWARPDAVGDFLENAAVPQGAAAGDLIAVEPYSLDVPDGAEAWRIIYVTTREHGDLAPASAVVMTPVDAIGPLPMVSWAHGTTGVVAGCAPSVFAPFANVPGVPKLLDAGWAYVATDYVGLGTEGGHAYLVGRESAQGVLDAVRAAVDMDAVDLLPETVVWGHSQGGGVALWAGLIAPDYAPEITVAGVAGLAPASDLPALVETARSGLFGKIVSSYLMASYSQTYPEIDRSAYVGGLAGVLASDIAGRCVGGRETLFSVAETMLLPAGGIFQSDPKEGALGARLADNVPLGAYAMPVLVAQGDEDDLVLEPVQAGFVAQLCADGQDVDYLTFAGRDHVSLVAPDSPLIGPLMDWTAARFAGSPAEGCAFND</sequence>
<keyword evidence="3" id="KW-1185">Reference proteome</keyword>
<dbReference type="InterPro" id="IPR029058">
    <property type="entry name" value="AB_hydrolase_fold"/>
</dbReference>
<dbReference type="GO" id="GO:0016042">
    <property type="term" value="P:lipid catabolic process"/>
    <property type="evidence" value="ECO:0007669"/>
    <property type="project" value="InterPro"/>
</dbReference>
<accession>A0A1G7UF02</accession>
<dbReference type="EMBL" id="FNCS01000003">
    <property type="protein sequence ID" value="SDG46145.1"/>
    <property type="molecule type" value="Genomic_DNA"/>
</dbReference>
<keyword evidence="1" id="KW-0472">Membrane</keyword>
<proteinExistence type="predicted"/>
<evidence type="ECO:0000256" key="1">
    <source>
        <dbReference type="SAM" id="Phobius"/>
    </source>
</evidence>
<dbReference type="PANTHER" id="PTHR34853:SF1">
    <property type="entry name" value="LIPASE 5"/>
    <property type="match status" value="1"/>
</dbReference>